<dbReference type="Pfam" id="PF00258">
    <property type="entry name" value="Flavodoxin_1"/>
    <property type="match status" value="1"/>
</dbReference>
<comment type="cofactor">
    <cofactor evidence="2">
        <name>[4Fe-4S] cluster</name>
        <dbReference type="ChEBI" id="CHEBI:49883"/>
    </cofactor>
</comment>
<dbReference type="InterPro" id="IPR006067">
    <property type="entry name" value="NO2/SO3_Rdtase_4Fe4S_dom"/>
</dbReference>
<proteinExistence type="inferred from homology"/>
<dbReference type="GO" id="GO:0046872">
    <property type="term" value="F:metal ion binding"/>
    <property type="evidence" value="ECO:0007669"/>
    <property type="project" value="UniProtKB-KW"/>
</dbReference>
<evidence type="ECO:0000256" key="4">
    <source>
        <dbReference type="ARBA" id="ARBA00010429"/>
    </source>
</evidence>
<evidence type="ECO:0000256" key="1">
    <source>
        <dbReference type="ARBA" id="ARBA00001929"/>
    </source>
</evidence>
<evidence type="ECO:0000256" key="11">
    <source>
        <dbReference type="ARBA" id="ARBA00023004"/>
    </source>
</evidence>
<keyword evidence="10" id="KW-0560">Oxidoreductase</keyword>
<dbReference type="FunFam" id="3.40.50.360:FF:000016">
    <property type="entry name" value="Sulfite reductase subunit beta"/>
    <property type="match status" value="1"/>
</dbReference>
<dbReference type="OrthoDB" id="1688044at2759"/>
<dbReference type="GO" id="GO:0009337">
    <property type="term" value="C:sulfite reductase complex (NADPH)"/>
    <property type="evidence" value="ECO:0007669"/>
    <property type="project" value="TreeGrafter"/>
</dbReference>
<dbReference type="InterPro" id="IPR029061">
    <property type="entry name" value="THDP-binding"/>
</dbReference>
<dbReference type="Proteomes" id="UP000662931">
    <property type="component" value="Chromosome 4"/>
</dbReference>
<keyword evidence="8" id="KW-0479">Metal-binding</keyword>
<dbReference type="GO" id="GO:0010181">
    <property type="term" value="F:FMN binding"/>
    <property type="evidence" value="ECO:0007669"/>
    <property type="project" value="InterPro"/>
</dbReference>
<dbReference type="InterPro" id="IPR045854">
    <property type="entry name" value="NO2/SO3_Rdtase_4Fe4S_sf"/>
</dbReference>
<dbReference type="Gene3D" id="3.30.413.10">
    <property type="entry name" value="Sulfite Reductase Hemoprotein, domain 1"/>
    <property type="match status" value="2"/>
</dbReference>
<keyword evidence="7" id="KW-0349">Heme</keyword>
<evidence type="ECO:0000256" key="13">
    <source>
        <dbReference type="ARBA" id="ARBA00052219"/>
    </source>
</evidence>
<reference evidence="15" key="1">
    <citation type="submission" date="2020-10" db="EMBL/GenBank/DDBJ databases">
        <authorList>
            <person name="Roach M.J.R."/>
        </authorList>
    </citation>
    <scope>NUCLEOTIDE SEQUENCE</scope>
    <source>
        <strain evidence="15">CBS 1945</strain>
    </source>
</reference>
<dbReference type="InterPro" id="IPR008254">
    <property type="entry name" value="Flavodoxin/NO_synth"/>
</dbReference>
<dbReference type="FunFam" id="3.30.413.10:FF:000003">
    <property type="entry name" value="Sulfite reductase [NADPH] hemoprotein beta-component"/>
    <property type="match status" value="1"/>
</dbReference>
<evidence type="ECO:0000313" key="16">
    <source>
        <dbReference type="Proteomes" id="UP000662931"/>
    </source>
</evidence>
<dbReference type="GO" id="GO:0000103">
    <property type="term" value="P:sulfate assimilation"/>
    <property type="evidence" value="ECO:0007669"/>
    <property type="project" value="UniProtKB-ARBA"/>
</dbReference>
<evidence type="ECO:0000256" key="12">
    <source>
        <dbReference type="ARBA" id="ARBA00023014"/>
    </source>
</evidence>
<dbReference type="InterPro" id="IPR005117">
    <property type="entry name" value="NiRdtase/SiRdtase_haem-b_fer"/>
</dbReference>
<dbReference type="GeneID" id="62198192"/>
<evidence type="ECO:0000256" key="6">
    <source>
        <dbReference type="ARBA" id="ARBA00022485"/>
    </source>
</evidence>
<protein>
    <recommendedName>
        <fullName evidence="5">assimilatory sulfite reductase (NADPH)</fullName>
        <ecNumber evidence="5">1.8.1.2</ecNumber>
    </recommendedName>
</protein>
<evidence type="ECO:0000256" key="5">
    <source>
        <dbReference type="ARBA" id="ARBA00012604"/>
    </source>
</evidence>
<dbReference type="GO" id="GO:0004783">
    <property type="term" value="F:sulfite reductase (NADPH) activity"/>
    <property type="evidence" value="ECO:0007669"/>
    <property type="project" value="UniProtKB-EC"/>
</dbReference>
<dbReference type="EC" id="1.8.1.2" evidence="5"/>
<evidence type="ECO:0000256" key="7">
    <source>
        <dbReference type="ARBA" id="ARBA00022617"/>
    </source>
</evidence>
<evidence type="ECO:0000259" key="14">
    <source>
        <dbReference type="PROSITE" id="PS50902"/>
    </source>
</evidence>
<keyword evidence="12" id="KW-0411">Iron-sulfur</keyword>
<evidence type="ECO:0000256" key="2">
    <source>
        <dbReference type="ARBA" id="ARBA00001966"/>
    </source>
</evidence>
<dbReference type="PRINTS" id="PR00397">
    <property type="entry name" value="SIROHAEM"/>
</dbReference>
<dbReference type="EMBL" id="CP064815">
    <property type="protein sequence ID" value="QPG77379.1"/>
    <property type="molecule type" value="Genomic_DNA"/>
</dbReference>
<evidence type="ECO:0000256" key="10">
    <source>
        <dbReference type="ARBA" id="ARBA00023002"/>
    </source>
</evidence>
<comment type="pathway">
    <text evidence="3">Sulfur metabolism; hydrogen sulfide biosynthesis; hydrogen sulfide from sulfite (NADPH route): step 1/1.</text>
</comment>
<dbReference type="SUPFAM" id="SSF55124">
    <property type="entry name" value="Nitrite/Sulfite reductase N-terminal domain-like"/>
    <property type="match status" value="2"/>
</dbReference>
<dbReference type="InterPro" id="IPR029039">
    <property type="entry name" value="Flavoprotein-like_sf"/>
</dbReference>
<organism evidence="15 16">
    <name type="scientific">Eeniella nana</name>
    <name type="common">Yeast</name>
    <name type="synonym">Brettanomyces nanus</name>
    <dbReference type="NCBI Taxonomy" id="13502"/>
    <lineage>
        <taxon>Eukaryota</taxon>
        <taxon>Fungi</taxon>
        <taxon>Dikarya</taxon>
        <taxon>Ascomycota</taxon>
        <taxon>Saccharomycotina</taxon>
        <taxon>Pichiomycetes</taxon>
        <taxon>Pichiales</taxon>
        <taxon>Pichiaceae</taxon>
        <taxon>Brettanomyces</taxon>
    </lineage>
</organism>
<dbReference type="Pfam" id="PF03460">
    <property type="entry name" value="NIR_SIR_ferr"/>
    <property type="match status" value="2"/>
</dbReference>
<dbReference type="SUPFAM" id="SSF56014">
    <property type="entry name" value="Nitrite and sulphite reductase 4Fe-4S domain-like"/>
    <property type="match status" value="2"/>
</dbReference>
<dbReference type="Gene3D" id="3.40.50.970">
    <property type="match status" value="1"/>
</dbReference>
<dbReference type="InterPro" id="IPR006066">
    <property type="entry name" value="NO2/SO3_Rdtase_FeS/sirohaem_BS"/>
</dbReference>
<evidence type="ECO:0000256" key="8">
    <source>
        <dbReference type="ARBA" id="ARBA00022723"/>
    </source>
</evidence>
<dbReference type="Gene3D" id="3.40.50.360">
    <property type="match status" value="1"/>
</dbReference>
<dbReference type="InterPro" id="IPR045169">
    <property type="entry name" value="NO2/SO3_Rdtase_4Fe4S_prot"/>
</dbReference>
<evidence type="ECO:0000256" key="3">
    <source>
        <dbReference type="ARBA" id="ARBA00004774"/>
    </source>
</evidence>
<sequence>MITSDGDDDTSFTYSSDDLATLYDSFAGSSLADGFQHLQSLSGKVYSEFQLFPSSGWFASKKYDQVIVLLGDPEPMVSHLKQFDAALVVIKVYRPFALDDLKELLTKTLKGYSAVQLVEQSSISFQFSPLLLDIIDFLPQLSSGAKVIYSQMLKLTEENVDSALQHLISNGKLEKPIQRLTFGKSFDPSITAVTEEDVKSSPDNAYIKILHEIGPNVIVLNDYKVNPSPEYTLGKFLYRENQRDKLANLVEKKLSKFQGALNDDLAKWLLWARNSDSVSKTNYDASKLLDTLTHSNRTAASELLDYKDFFESKSGWIIGSDKWSYDTGLASFHQALQSGKKNLKLLIIDSDSSINHRQSKKNLGLYAMNYGNAYVASVALYSSYTQTLTAFLEASAYDDGPAIVLAYLPNEESHLEILKTTKEAVDTGYWPLYRFNPHLDEYSEMFKLDSTFIRRELQQFLDRENRLTLLAQKSAKLQYNLQTYNKAVDEKIHQTSKQAFQNLLENMSGDPMTVAYASDNGNAAGLANRLSQRAGKKGFKVRLAQLDDLSVDELPLETNLIVITSTSGQGEFPSGGKHFWDTIKSSTVDLANIHASVFGLGDSKYWPRQEDVKYYNRPSGELYHRLELLGAQMLCERGLGDDEDADGFDTGYNNWEPKLWEALGVSAENADEPPPITNEDMKRESNFLRGTIKEGLEDLSTGTMSASDQQLTKFHGVYLQDDRDLRDQRKQEGLEPAYAFMIRVRLAGNVSTPDQWLTIDKLSDDRGNHTFKITTRGTYQLHGIVKRDLVSSVRDINAVAMDTLGACGDVTRNVMCGAAPSMRHIHEQMSHAARIISKSLLPQTTAYHELFLTELGDVPRGEEGGPKRIKVGGDAVQDVEPLYGPTYLPRKYKVAITVPPYNDVDVYANDVGLVAIVEEGTIVGFDVLLGGGMGTTHNNTKTYPRAGTLVGYIPYDRAPLMCQKIMILQRDHGDRKNRKHARFKYTLDDMGVDVFKAKLEELQGFKFEKSRPFKIEFNHDFFGWCKDETGLNHYTCYIENGRVSDTVDTPHKTGMKKIAEFMKQNSVGLFRLTGNQHVIISDITDEYVPKIKALLERYSLSEKNFSGLRMASQSCVSFPTCGLAMAEAERFLPQFLERLEGELEKFGLRNDSIVLRMTGCPNGCARPWLAEVALVGKSYGFYNLLLGGSFNGDRVNKLYKTNVDEDQAINTLVPLFGRWAKEREEGEHFGDYVIRAGIIKPTLEGKHFWDDLNADI</sequence>
<evidence type="ECO:0000313" key="15">
    <source>
        <dbReference type="EMBL" id="QPG77379.1"/>
    </source>
</evidence>
<keyword evidence="6" id="KW-0004">4Fe-4S</keyword>
<name>A0A875SDA3_EENNA</name>
<dbReference type="GO" id="GO:0051539">
    <property type="term" value="F:4 iron, 4 sulfur cluster binding"/>
    <property type="evidence" value="ECO:0007669"/>
    <property type="project" value="UniProtKB-KW"/>
</dbReference>
<dbReference type="KEGG" id="bnn:FOA43_004792"/>
<dbReference type="PANTHER" id="PTHR11493:SF47">
    <property type="entry name" value="SULFITE REDUCTASE [NADPH] SUBUNIT BETA"/>
    <property type="match status" value="1"/>
</dbReference>
<dbReference type="NCBIfam" id="NF010029">
    <property type="entry name" value="PRK13504.1"/>
    <property type="match status" value="1"/>
</dbReference>
<dbReference type="PROSITE" id="PS00365">
    <property type="entry name" value="NIR_SIR"/>
    <property type="match status" value="1"/>
</dbReference>
<keyword evidence="16" id="KW-1185">Reference proteome</keyword>
<comment type="catalytic activity">
    <reaction evidence="13">
        <text>hydrogen sulfide + 3 NADP(+) + 3 H2O = sulfite + 3 NADPH + 4 H(+)</text>
        <dbReference type="Rhea" id="RHEA:13801"/>
        <dbReference type="ChEBI" id="CHEBI:15377"/>
        <dbReference type="ChEBI" id="CHEBI:15378"/>
        <dbReference type="ChEBI" id="CHEBI:17359"/>
        <dbReference type="ChEBI" id="CHEBI:29919"/>
        <dbReference type="ChEBI" id="CHEBI:57783"/>
        <dbReference type="ChEBI" id="CHEBI:58349"/>
        <dbReference type="EC" id="1.8.1.2"/>
    </reaction>
</comment>
<dbReference type="PRINTS" id="PR00369">
    <property type="entry name" value="FLAVODOXIN"/>
</dbReference>
<dbReference type="SUPFAM" id="SSF52218">
    <property type="entry name" value="Flavoproteins"/>
    <property type="match status" value="1"/>
</dbReference>
<dbReference type="Pfam" id="PF01077">
    <property type="entry name" value="NIR_SIR"/>
    <property type="match status" value="1"/>
</dbReference>
<evidence type="ECO:0000256" key="9">
    <source>
        <dbReference type="ARBA" id="ARBA00022857"/>
    </source>
</evidence>
<dbReference type="InterPro" id="IPR036136">
    <property type="entry name" value="Nit/Sulf_reduc_fer-like_dom_sf"/>
</dbReference>
<keyword evidence="9" id="KW-0521">NADP</keyword>
<gene>
    <name evidence="15" type="ORF">FOA43_004792</name>
</gene>
<comment type="similarity">
    <text evidence="4">Belongs to the nitrite and sulfite reductase 4Fe-4S domain family.</text>
</comment>
<feature type="domain" description="Flavodoxin-like" evidence="14">
    <location>
        <begin position="512"/>
        <end position="660"/>
    </location>
</feature>
<keyword evidence="11" id="KW-0408">Iron</keyword>
<dbReference type="InterPro" id="IPR001094">
    <property type="entry name" value="Flavdoxin-like"/>
</dbReference>
<accession>A0A875SDA3</accession>
<dbReference type="PROSITE" id="PS50902">
    <property type="entry name" value="FLAVODOXIN_LIKE"/>
    <property type="match status" value="1"/>
</dbReference>
<dbReference type="GO" id="GO:0050311">
    <property type="term" value="F:sulfite reductase (ferredoxin) activity"/>
    <property type="evidence" value="ECO:0007669"/>
    <property type="project" value="TreeGrafter"/>
</dbReference>
<comment type="cofactor">
    <cofactor evidence="1">
        <name>siroheme</name>
        <dbReference type="ChEBI" id="CHEBI:60052"/>
    </cofactor>
</comment>
<dbReference type="RefSeq" id="XP_038780944.1">
    <property type="nucleotide sequence ID" value="XM_038925016.1"/>
</dbReference>
<dbReference type="GO" id="GO:0020037">
    <property type="term" value="F:heme binding"/>
    <property type="evidence" value="ECO:0007669"/>
    <property type="project" value="InterPro"/>
</dbReference>
<dbReference type="AlphaFoldDB" id="A0A875SDA3"/>
<dbReference type="SUPFAM" id="SSF52518">
    <property type="entry name" value="Thiamin diphosphate-binding fold (THDP-binding)"/>
    <property type="match status" value="1"/>
</dbReference>
<dbReference type="PANTHER" id="PTHR11493">
    <property type="entry name" value="SULFITE REDUCTASE [NADPH] SUBUNIT BETA-RELATED"/>
    <property type="match status" value="1"/>
</dbReference>